<feature type="compositionally biased region" description="Basic residues" evidence="2">
    <location>
        <begin position="111"/>
        <end position="126"/>
    </location>
</feature>
<organism evidence="3 4">
    <name type="scientific">Euplotes crassus</name>
    <dbReference type="NCBI Taxonomy" id="5936"/>
    <lineage>
        <taxon>Eukaryota</taxon>
        <taxon>Sar</taxon>
        <taxon>Alveolata</taxon>
        <taxon>Ciliophora</taxon>
        <taxon>Intramacronucleata</taxon>
        <taxon>Spirotrichea</taxon>
        <taxon>Hypotrichia</taxon>
        <taxon>Euplotida</taxon>
        <taxon>Euplotidae</taxon>
        <taxon>Moneuplotes</taxon>
    </lineage>
</organism>
<reference evidence="3" key="1">
    <citation type="submission" date="2023-07" db="EMBL/GenBank/DDBJ databases">
        <authorList>
            <consortium name="AG Swart"/>
            <person name="Singh M."/>
            <person name="Singh A."/>
            <person name="Seah K."/>
            <person name="Emmerich C."/>
        </authorList>
    </citation>
    <scope>NUCLEOTIDE SEQUENCE</scope>
    <source>
        <strain evidence="3">DP1</strain>
    </source>
</reference>
<keyword evidence="4" id="KW-1185">Reference proteome</keyword>
<sequence length="375" mass="44118">MSDQGTSGAKEISIQDEPKDKKNSRKKGRSLNPAFKSCRRHMNKSGINMTYFPALKLSSQSNNIGISIQSTSKNKSSNKFGTRSHANSPENMSFTAGEEEIDSVPILQRKIIQKKKPRRYKSKKNSPLRQSSLLPPIPADVVPKLGELNYFSKLNKKEYEHKVKLLQNRIQKLKKEEKKANLKIKQTSERAEQYIKTRNKYYEEQKRIISHRLQVQKHTESKRKEIIRNKESRKKNMQELKQKLLEESKKRRIQQKKERNKALKAKCIELEKEHLQRKIANAKLVKEEEQKVLQIKLQHENENHLSLQNNYYKRYIKDEEHTERNKQMIHKLEQTESKILEKLQSTMEKQVTMHKTLEELVKTGNSEGNISPNVQ</sequence>
<evidence type="ECO:0000256" key="1">
    <source>
        <dbReference type="SAM" id="Coils"/>
    </source>
</evidence>
<proteinExistence type="predicted"/>
<protein>
    <submittedName>
        <fullName evidence="3">Uncharacterized protein</fullName>
    </submittedName>
</protein>
<accession>A0AAD1US21</accession>
<feature type="region of interest" description="Disordered" evidence="2">
    <location>
        <begin position="1"/>
        <end position="40"/>
    </location>
</feature>
<feature type="compositionally biased region" description="Polar residues" evidence="2">
    <location>
        <begin position="73"/>
        <end position="94"/>
    </location>
</feature>
<name>A0AAD1US21_EUPCR</name>
<comment type="caution">
    <text evidence="3">The sequence shown here is derived from an EMBL/GenBank/DDBJ whole genome shotgun (WGS) entry which is preliminary data.</text>
</comment>
<evidence type="ECO:0000256" key="2">
    <source>
        <dbReference type="SAM" id="MobiDB-lite"/>
    </source>
</evidence>
<keyword evidence="1" id="KW-0175">Coiled coil</keyword>
<evidence type="ECO:0000313" key="4">
    <source>
        <dbReference type="Proteomes" id="UP001295684"/>
    </source>
</evidence>
<dbReference type="EMBL" id="CAMPGE010013502">
    <property type="protein sequence ID" value="CAI2372232.1"/>
    <property type="molecule type" value="Genomic_DNA"/>
</dbReference>
<evidence type="ECO:0000313" key="3">
    <source>
        <dbReference type="EMBL" id="CAI2372232.1"/>
    </source>
</evidence>
<dbReference type="Proteomes" id="UP001295684">
    <property type="component" value="Unassembled WGS sequence"/>
</dbReference>
<feature type="coiled-coil region" evidence="1">
    <location>
        <begin position="223"/>
        <end position="292"/>
    </location>
</feature>
<feature type="coiled-coil region" evidence="1">
    <location>
        <begin position="156"/>
        <end position="190"/>
    </location>
</feature>
<gene>
    <name evidence="3" type="ORF">ECRASSUSDP1_LOCUS13560</name>
</gene>
<dbReference type="AlphaFoldDB" id="A0AAD1US21"/>
<feature type="region of interest" description="Disordered" evidence="2">
    <location>
        <begin position="66"/>
        <end position="132"/>
    </location>
</feature>